<dbReference type="Pfam" id="PF13622">
    <property type="entry name" value="4HBT_3"/>
    <property type="match status" value="1"/>
</dbReference>
<sequence length="335" mass="37425">MAPFDQAINITKGVHKEGFQVYVGDIDPEWVVGAIPNGGYVLALIVDACIQHQSKAQSGHVDPIHVTAHYLRTTAIARFEVFVRVLKSGRGFTNLTADLVQESQTKITTHLIFGINKPSSGSRTPINITPPSRYARRIPLYTHPSTAVIEPMRHTWGFHSQVNWTKEPEILKRNRVDSVTRTDRNSIGGEGLEWGAWFEFVDKSARITNPSLAFLVDIFLNTPTLLPRSERPGLTTSWFPTMTLAVEFKSPIPALSEKHASRTVGLYSSGRFLNDPQGRHDMYVEVWTAPCNLGEGKEVDGWRDNQICLAVATQMALTIPIEVNQERGRKNTARL</sequence>
<reference evidence="3" key="1">
    <citation type="submission" date="2020-11" db="EMBL/GenBank/DDBJ databases">
        <authorList>
            <consortium name="DOE Joint Genome Institute"/>
            <person name="Ahrendt S."/>
            <person name="Riley R."/>
            <person name="Andreopoulos W."/>
            <person name="Labutti K."/>
            <person name="Pangilinan J."/>
            <person name="Ruiz-Duenas F.J."/>
            <person name="Barrasa J.M."/>
            <person name="Sanchez-Garcia M."/>
            <person name="Camarero S."/>
            <person name="Miyauchi S."/>
            <person name="Serrano A."/>
            <person name="Linde D."/>
            <person name="Babiker R."/>
            <person name="Drula E."/>
            <person name="Ayuso-Fernandez I."/>
            <person name="Pacheco R."/>
            <person name="Padilla G."/>
            <person name="Ferreira P."/>
            <person name="Barriuso J."/>
            <person name="Kellner H."/>
            <person name="Castanera R."/>
            <person name="Alfaro M."/>
            <person name="Ramirez L."/>
            <person name="Pisabarro A.G."/>
            <person name="Kuo A."/>
            <person name="Tritt A."/>
            <person name="Lipzen A."/>
            <person name="He G."/>
            <person name="Yan M."/>
            <person name="Ng V."/>
            <person name="Cullen D."/>
            <person name="Martin F."/>
            <person name="Rosso M.-N."/>
            <person name="Henrissat B."/>
            <person name="Hibbett D."/>
            <person name="Martinez A.T."/>
            <person name="Grigoriev I.V."/>
        </authorList>
    </citation>
    <scope>NUCLEOTIDE SEQUENCE</scope>
    <source>
        <strain evidence="3">CBS 247.69</strain>
    </source>
</reference>
<dbReference type="InterPro" id="IPR052389">
    <property type="entry name" value="Sec_Metab_Biosynth-Assoc"/>
</dbReference>
<comment type="caution">
    <text evidence="3">The sequence shown here is derived from an EMBL/GenBank/DDBJ whole genome shotgun (WGS) entry which is preliminary data.</text>
</comment>
<evidence type="ECO:0000313" key="3">
    <source>
        <dbReference type="EMBL" id="KAF9464120.1"/>
    </source>
</evidence>
<dbReference type="OrthoDB" id="2532955at2759"/>
<dbReference type="InterPro" id="IPR049450">
    <property type="entry name" value="ACOT8-like_C"/>
</dbReference>
<dbReference type="PANTHER" id="PTHR38110:SF1">
    <property type="entry name" value="THIOESTERASE DOMAIN-CONTAINING PROTEIN"/>
    <property type="match status" value="1"/>
</dbReference>
<dbReference type="SUPFAM" id="SSF54637">
    <property type="entry name" value="Thioesterase/thiol ester dehydrase-isomerase"/>
    <property type="match status" value="1"/>
</dbReference>
<dbReference type="Proteomes" id="UP000807353">
    <property type="component" value="Unassembled WGS sequence"/>
</dbReference>
<feature type="domain" description="Acyl-CoA thioesterase-like N-terminal HotDog" evidence="1">
    <location>
        <begin position="27"/>
        <end position="113"/>
    </location>
</feature>
<evidence type="ECO:0000313" key="4">
    <source>
        <dbReference type="Proteomes" id="UP000807353"/>
    </source>
</evidence>
<protein>
    <submittedName>
        <fullName evidence="3">Thioesterase-like superfamily-domain-containing protein</fullName>
    </submittedName>
</protein>
<dbReference type="EMBL" id="MU150256">
    <property type="protein sequence ID" value="KAF9464120.1"/>
    <property type="molecule type" value="Genomic_DNA"/>
</dbReference>
<dbReference type="Gene3D" id="2.40.160.210">
    <property type="entry name" value="Acyl-CoA thioesterase, double hotdog domain"/>
    <property type="match status" value="1"/>
</dbReference>
<dbReference type="InterPro" id="IPR049449">
    <property type="entry name" value="TesB_ACOT8-like_N"/>
</dbReference>
<dbReference type="Pfam" id="PF20789">
    <property type="entry name" value="4HBT_3C"/>
    <property type="match status" value="1"/>
</dbReference>
<organism evidence="3 4">
    <name type="scientific">Collybia nuda</name>
    <dbReference type="NCBI Taxonomy" id="64659"/>
    <lineage>
        <taxon>Eukaryota</taxon>
        <taxon>Fungi</taxon>
        <taxon>Dikarya</taxon>
        <taxon>Basidiomycota</taxon>
        <taxon>Agaricomycotina</taxon>
        <taxon>Agaricomycetes</taxon>
        <taxon>Agaricomycetidae</taxon>
        <taxon>Agaricales</taxon>
        <taxon>Tricholomatineae</taxon>
        <taxon>Clitocybaceae</taxon>
        <taxon>Collybia</taxon>
    </lineage>
</organism>
<name>A0A9P5YAG3_9AGAR</name>
<dbReference type="InterPro" id="IPR042171">
    <property type="entry name" value="Acyl-CoA_hotdog"/>
</dbReference>
<gene>
    <name evidence="3" type="ORF">BDZ94DRAFT_1216888</name>
</gene>
<accession>A0A9P5YAG3</accession>
<feature type="domain" description="Acyl-CoA thioesterase-like C-terminal" evidence="2">
    <location>
        <begin position="172"/>
        <end position="288"/>
    </location>
</feature>
<proteinExistence type="predicted"/>
<evidence type="ECO:0000259" key="2">
    <source>
        <dbReference type="Pfam" id="PF20789"/>
    </source>
</evidence>
<keyword evidence="4" id="KW-1185">Reference proteome</keyword>
<dbReference type="AlphaFoldDB" id="A0A9P5YAG3"/>
<dbReference type="InterPro" id="IPR029069">
    <property type="entry name" value="HotDog_dom_sf"/>
</dbReference>
<dbReference type="PANTHER" id="PTHR38110">
    <property type="entry name" value="CHROMOSOME 23, WHOLE GENOME SHOTGUN SEQUENCE"/>
    <property type="match status" value="1"/>
</dbReference>
<evidence type="ECO:0000259" key="1">
    <source>
        <dbReference type="Pfam" id="PF13622"/>
    </source>
</evidence>